<comment type="caution">
    <text evidence="2">The sequence shown here is derived from an EMBL/GenBank/DDBJ whole genome shotgun (WGS) entry which is preliminary data.</text>
</comment>
<protein>
    <recommendedName>
        <fullName evidence="1">HepT-like domain-containing protein</fullName>
    </recommendedName>
</protein>
<dbReference type="AlphaFoldDB" id="A0A1V1NRL2"/>
<dbReference type="EMBL" id="ATBP01003081">
    <property type="protein sequence ID" value="ETR65209.1"/>
    <property type="molecule type" value="Genomic_DNA"/>
</dbReference>
<feature type="domain" description="HepT-like" evidence="1">
    <location>
        <begin position="48"/>
        <end position="153"/>
    </location>
</feature>
<dbReference type="InterPro" id="IPR048769">
    <property type="entry name" value="HepT-like_dom"/>
</dbReference>
<gene>
    <name evidence="2" type="ORF">OMM_14630</name>
</gene>
<dbReference type="Pfam" id="PF20797">
    <property type="entry name" value="HepT-like_2"/>
    <property type="match status" value="1"/>
</dbReference>
<evidence type="ECO:0000259" key="1">
    <source>
        <dbReference type="Pfam" id="PF20797"/>
    </source>
</evidence>
<evidence type="ECO:0000313" key="2">
    <source>
        <dbReference type="EMBL" id="ETR65209.1"/>
    </source>
</evidence>
<dbReference type="Proteomes" id="UP000189670">
    <property type="component" value="Unassembled WGS sequence"/>
</dbReference>
<name>A0A1V1NRL2_9BACT</name>
<organism evidence="2 3">
    <name type="scientific">Candidatus Magnetoglobus multicellularis str. Araruama</name>
    <dbReference type="NCBI Taxonomy" id="890399"/>
    <lineage>
        <taxon>Bacteria</taxon>
        <taxon>Pseudomonadati</taxon>
        <taxon>Thermodesulfobacteriota</taxon>
        <taxon>Desulfobacteria</taxon>
        <taxon>Desulfobacterales</taxon>
        <taxon>Desulfobacteraceae</taxon>
        <taxon>Candidatus Magnetoglobus</taxon>
    </lineage>
</organism>
<sequence>MRLDIIKLIQRIENEIPVIDEVVTKTIDAWIKGAKEPSEIQDIYLGYVALNLQGFYSGVERLFELIASNVDKNLPSGSKWHRDLLVQMSYEYENIRPPVISNEVADNLKKFQKFRHVVRNIYTTSLSTVKIAELLDLLPAMWNSTKFELLEFVFFLNELKSI</sequence>
<accession>A0A1V1NRL2</accession>
<reference evidence="3" key="1">
    <citation type="submission" date="2012-11" db="EMBL/GenBank/DDBJ databases">
        <authorList>
            <person name="Lucero-Rivera Y.E."/>
            <person name="Tovar-Ramirez D."/>
        </authorList>
    </citation>
    <scope>NUCLEOTIDE SEQUENCE [LARGE SCALE GENOMIC DNA]</scope>
    <source>
        <strain evidence="3">Araruama</strain>
    </source>
</reference>
<evidence type="ECO:0000313" key="3">
    <source>
        <dbReference type="Proteomes" id="UP000189670"/>
    </source>
</evidence>
<proteinExistence type="predicted"/>